<feature type="region of interest" description="Disordered" evidence="1">
    <location>
        <begin position="505"/>
        <end position="570"/>
    </location>
</feature>
<dbReference type="EMBL" id="JAACJJ010000028">
    <property type="protein sequence ID" value="KAF5321725.1"/>
    <property type="molecule type" value="Genomic_DNA"/>
</dbReference>
<evidence type="ECO:0000313" key="3">
    <source>
        <dbReference type="Proteomes" id="UP000567179"/>
    </source>
</evidence>
<protein>
    <submittedName>
        <fullName evidence="2">Uncharacterized protein</fullName>
    </submittedName>
</protein>
<feature type="compositionally biased region" description="Low complexity" evidence="1">
    <location>
        <begin position="167"/>
        <end position="179"/>
    </location>
</feature>
<reference evidence="2 3" key="1">
    <citation type="journal article" date="2020" name="ISME J.">
        <title>Uncovering the hidden diversity of litter-decomposition mechanisms in mushroom-forming fungi.</title>
        <authorList>
            <person name="Floudas D."/>
            <person name="Bentzer J."/>
            <person name="Ahren D."/>
            <person name="Johansson T."/>
            <person name="Persson P."/>
            <person name="Tunlid A."/>
        </authorList>
    </citation>
    <scope>NUCLEOTIDE SEQUENCE [LARGE SCALE GENOMIC DNA]</scope>
    <source>
        <strain evidence="2 3">CBS 101986</strain>
    </source>
</reference>
<feature type="region of interest" description="Disordered" evidence="1">
    <location>
        <begin position="272"/>
        <end position="308"/>
    </location>
</feature>
<sequence>MQNASRSPFVPNTFLPTSPRQIVKRTPYPDERQQSLHTAIASTSGTINLPLPYDYQRRRSMPLAESLTRSLALPWFSALAHPMRSKPSSRGSSHSSAYGTIPQTTFDSSSPQPISTTTVHMPEPRRLPTRPDFLQQSFKFTSASKRDQTLIERPSLRRPWSRIPKNSSTVSSPSITVSSLGPMTPLGDGDTPSGWDNLVHARMESPSALVSGLWRDDPWLDRWEPPPVNLASDQMLRRVGSKIPGEGKDSVPVDAGQGVSEIGHGQRVYSLSSPSLHMSRPRRIPARPGFPKHFTSPESPLRGRGFGDSVLVEDEDDGPLAGSSVPTMDIRDQTMIANSSLPSPFSLMSPNFSVSRSPTHPAQVQRRPPTPAQQVSPPALVAAAAEDESSTRQSSATRRDFMGLNTAAQARSLTSYPQDHDNGRLHWDYPPEQTSTGRQDRLLTHELNPIDFEDDEIHPSTTRFQYRNDPHMRPPARPRREGVSSAAMFTNAQVSISGGTFHNTVHIHEHDSPPPRGGPSLPVEAPGVQEYSLGRARAPRNVTANMRYNPYRRPRQLSSPQSNVHPSSSC</sequence>
<feature type="region of interest" description="Disordered" evidence="1">
    <location>
        <begin position="159"/>
        <end position="183"/>
    </location>
</feature>
<evidence type="ECO:0000256" key="1">
    <source>
        <dbReference type="SAM" id="MobiDB-lite"/>
    </source>
</evidence>
<feature type="region of interest" description="Disordered" evidence="1">
    <location>
        <begin position="348"/>
        <end position="401"/>
    </location>
</feature>
<proteinExistence type="predicted"/>
<comment type="caution">
    <text evidence="2">The sequence shown here is derived from an EMBL/GenBank/DDBJ whole genome shotgun (WGS) entry which is preliminary data.</text>
</comment>
<dbReference type="Proteomes" id="UP000567179">
    <property type="component" value="Unassembled WGS sequence"/>
</dbReference>
<organism evidence="2 3">
    <name type="scientific">Psilocybe cf. subviscida</name>
    <dbReference type="NCBI Taxonomy" id="2480587"/>
    <lineage>
        <taxon>Eukaryota</taxon>
        <taxon>Fungi</taxon>
        <taxon>Dikarya</taxon>
        <taxon>Basidiomycota</taxon>
        <taxon>Agaricomycotina</taxon>
        <taxon>Agaricomycetes</taxon>
        <taxon>Agaricomycetidae</taxon>
        <taxon>Agaricales</taxon>
        <taxon>Agaricineae</taxon>
        <taxon>Strophariaceae</taxon>
        <taxon>Psilocybe</taxon>
    </lineage>
</organism>
<dbReference type="AlphaFoldDB" id="A0A8H5BE87"/>
<evidence type="ECO:0000313" key="2">
    <source>
        <dbReference type="EMBL" id="KAF5321725.1"/>
    </source>
</evidence>
<gene>
    <name evidence="2" type="ORF">D9619_002135</name>
</gene>
<accession>A0A8H5BE87</accession>
<feature type="region of interest" description="Disordered" evidence="1">
    <location>
        <begin position="82"/>
        <end position="130"/>
    </location>
</feature>
<feature type="compositionally biased region" description="Low complexity" evidence="1">
    <location>
        <begin position="558"/>
        <end position="570"/>
    </location>
</feature>
<feature type="compositionally biased region" description="Low complexity" evidence="1">
    <location>
        <begin position="85"/>
        <end position="96"/>
    </location>
</feature>
<name>A0A8H5BE87_9AGAR</name>
<keyword evidence="3" id="KW-1185">Reference proteome</keyword>
<feature type="compositionally biased region" description="Polar residues" evidence="1">
    <location>
        <begin position="97"/>
        <end position="119"/>
    </location>
</feature>